<dbReference type="Gene3D" id="2.60.120.260">
    <property type="entry name" value="Galactose-binding domain-like"/>
    <property type="match status" value="1"/>
</dbReference>
<evidence type="ECO:0000256" key="5">
    <source>
        <dbReference type="ARBA" id="ARBA00012756"/>
    </source>
</evidence>
<dbReference type="SUPFAM" id="SSF51445">
    <property type="entry name" value="(Trans)glycosidases"/>
    <property type="match status" value="1"/>
</dbReference>
<comment type="catalytic activity">
    <reaction evidence="1">
        <text>Hydrolysis of terminal non-reducing beta-D-galactose residues in beta-D-galactosides.</text>
        <dbReference type="EC" id="3.2.1.23"/>
    </reaction>
</comment>
<dbReference type="Pfam" id="PF02837">
    <property type="entry name" value="Glyco_hydro_2_N"/>
    <property type="match status" value="1"/>
</dbReference>
<dbReference type="Pfam" id="PF02836">
    <property type="entry name" value="Glyco_hydro_2_C"/>
    <property type="match status" value="1"/>
</dbReference>
<dbReference type="InterPro" id="IPR008979">
    <property type="entry name" value="Galactose-bd-like_sf"/>
</dbReference>
<dbReference type="SUPFAM" id="SSF74650">
    <property type="entry name" value="Galactose mutarotase-like"/>
    <property type="match status" value="1"/>
</dbReference>
<keyword evidence="10" id="KW-0732">Signal</keyword>
<keyword evidence="13" id="KW-1185">Reference proteome</keyword>
<dbReference type="Pfam" id="PF02929">
    <property type="entry name" value="Bgal_small_N"/>
    <property type="match status" value="1"/>
</dbReference>
<dbReference type="GO" id="GO:0016787">
    <property type="term" value="F:hydrolase activity"/>
    <property type="evidence" value="ECO:0007669"/>
    <property type="project" value="UniProtKB-KW"/>
</dbReference>
<evidence type="ECO:0000256" key="7">
    <source>
        <dbReference type="ARBA" id="ARBA00022837"/>
    </source>
</evidence>
<evidence type="ECO:0000256" key="9">
    <source>
        <dbReference type="ARBA" id="ARBA00032230"/>
    </source>
</evidence>
<organism evidence="12 13">
    <name type="scientific">Autumnicola patrickiae</name>
    <dbReference type="NCBI Taxonomy" id="3075591"/>
    <lineage>
        <taxon>Bacteria</taxon>
        <taxon>Pseudomonadati</taxon>
        <taxon>Bacteroidota</taxon>
        <taxon>Flavobacteriia</taxon>
        <taxon>Flavobacteriales</taxon>
        <taxon>Flavobacteriaceae</taxon>
        <taxon>Autumnicola</taxon>
    </lineage>
</organism>
<dbReference type="SUPFAM" id="SSF49785">
    <property type="entry name" value="Galactose-binding domain-like"/>
    <property type="match status" value="1"/>
</dbReference>
<keyword evidence="7" id="KW-0106">Calcium</keyword>
<dbReference type="InterPro" id="IPR006102">
    <property type="entry name" value="Ig-like_GH2"/>
</dbReference>
<evidence type="ECO:0000313" key="12">
    <source>
        <dbReference type="EMBL" id="MDT0689994.1"/>
    </source>
</evidence>
<dbReference type="Pfam" id="PF00703">
    <property type="entry name" value="Glyco_hydro_2"/>
    <property type="match status" value="1"/>
</dbReference>
<dbReference type="InterPro" id="IPR006101">
    <property type="entry name" value="Glyco_hydro_2"/>
</dbReference>
<comment type="caution">
    <text evidence="12">The sequence shown here is derived from an EMBL/GenBank/DDBJ whole genome shotgun (WGS) entry which is preliminary data.</text>
</comment>
<protein>
    <recommendedName>
        <fullName evidence="5">beta-galactosidase</fullName>
        <ecNumber evidence="5">3.2.1.23</ecNumber>
    </recommendedName>
    <alternativeName>
        <fullName evidence="9">Lactase</fullName>
    </alternativeName>
</protein>
<sequence length="1038" mass="119064">MKKLLLLLLMLFPAATFFAQDTGNEWENPTILDRNKEEGHAQFVLYHNEAAARTAAKEESEYLKSLNGTWEFDIVKTPGERPKDFFQADLNTDNWQNINVPSNWELEGFDIPIYTNVVYPFPKNPPFIDEEYNPVGSYRTSFTVPQDWDDKEIMLHFGSISGYAQIYVNGKEVGMTKASKTPAEFNVTPFLKEGENLLAVQVFRWHDGSYLEDQDFWRLSGIERDVYLQANPKTTIWDYWATSSLDEEYQDGIFNMNVDLRKFEGSKIRKPAVKVELINPEGEKVFSEEKKRLAQDENVQFSTTIPDVQKWSGEFPNLYTYVITLSDRKGETLGVISGKTGFRKVEIKDAQLMVNGEPITVKGVNLHEHHGTKGHVPDREMMIKDIELMKRNNINAIRMSHYPHGIELYELADKYGMYVVDEANIETHAMGAELQGNFDKSVHPAYLPEWAPAHMDRVKRMVERTKNHPSIIIWSLGNESGNGQVFYDAYDWIKQKDTTRMVQFEQAGENRNTDIVAPMYPGIESMIAYAEDETKERPYIMCEYSHAMGNSNGNFQEYWDIINSSEHMQGGFIWDWVDQGLKAETEDGEMFWAYGGDLGGANLQNDQNFNANGLVDAGRNPHPALQEVKKVHQNINFEFNGQDLKITNKFNFTNLSNYNFKWELIANGEVVETGNFEVSAEPNQQETVNLNLPQLGDKEYFLNTYAYTSEATALVPEGHEIAREQFLLGDADYFANIDQPATDENLQHNVKNGILSFSTNTVTGEFDLKSGKLQKYNFKDADTEVISQFPEPYFWRAPTDNDFGNNMPEKLGAWKIATNEDPTVNNVEVGEKTTEGLPVTVQYQLAEVDVPYTVEYLIKPNGDIQVTSSIDMTGQELPELPRFGMRMILPGDYENLFYYGRGPWENYQDRNTSSFVGKYEDKVSNQFTWTYIRPQESGYKTDVRWLALKDNQGKGIRIEGQQPLSFSALDIPTEQLDEGPKKVQRHPTDLEPQDKVFLHLDLKQRGLGGDTSWGRLPHKQYRLEDDTYSYTYTIELVK</sequence>
<feature type="domain" description="Beta galactosidase small chain/" evidence="11">
    <location>
        <begin position="756"/>
        <end position="1035"/>
    </location>
</feature>
<dbReference type="InterPro" id="IPR036156">
    <property type="entry name" value="Beta-gal/glucu_dom_sf"/>
</dbReference>
<accession>A0ABU3E1X4</accession>
<dbReference type="EC" id="3.2.1.23" evidence="5"/>
<keyword evidence="6 12" id="KW-0378">Hydrolase</keyword>
<evidence type="ECO:0000256" key="10">
    <source>
        <dbReference type="SAM" id="SignalP"/>
    </source>
</evidence>
<dbReference type="InterPro" id="IPR006104">
    <property type="entry name" value="Glyco_hydro_2_N"/>
</dbReference>
<dbReference type="Pfam" id="PF16353">
    <property type="entry name" value="LacZ_4"/>
    <property type="match status" value="1"/>
</dbReference>
<evidence type="ECO:0000256" key="1">
    <source>
        <dbReference type="ARBA" id="ARBA00001412"/>
    </source>
</evidence>
<dbReference type="PANTHER" id="PTHR46323">
    <property type="entry name" value="BETA-GALACTOSIDASE"/>
    <property type="match status" value="1"/>
</dbReference>
<comment type="similarity">
    <text evidence="3">Belongs to the glycosyl hydrolase 2 family.</text>
</comment>
<evidence type="ECO:0000313" key="13">
    <source>
        <dbReference type="Proteomes" id="UP001261624"/>
    </source>
</evidence>
<dbReference type="InterPro" id="IPR011013">
    <property type="entry name" value="Gal_mutarotase_sf_dom"/>
</dbReference>
<dbReference type="Gene3D" id="2.60.40.10">
    <property type="entry name" value="Immunoglobulins"/>
    <property type="match status" value="2"/>
</dbReference>
<dbReference type="Gene3D" id="3.20.20.80">
    <property type="entry name" value="Glycosidases"/>
    <property type="match status" value="1"/>
</dbReference>
<proteinExistence type="inferred from homology"/>
<dbReference type="InterPro" id="IPR004199">
    <property type="entry name" value="B-gal_small/dom_5"/>
</dbReference>
<evidence type="ECO:0000256" key="4">
    <source>
        <dbReference type="ARBA" id="ARBA00011245"/>
    </source>
</evidence>
<comment type="cofactor">
    <cofactor evidence="2">
        <name>Ca(2+)</name>
        <dbReference type="ChEBI" id="CHEBI:29108"/>
    </cofactor>
</comment>
<evidence type="ECO:0000256" key="6">
    <source>
        <dbReference type="ARBA" id="ARBA00022801"/>
    </source>
</evidence>
<keyword evidence="8" id="KW-0326">Glycosidase</keyword>
<name>A0ABU3E1X4_9FLAO</name>
<dbReference type="EMBL" id="JAVRHM010000009">
    <property type="protein sequence ID" value="MDT0689994.1"/>
    <property type="molecule type" value="Genomic_DNA"/>
</dbReference>
<dbReference type="SMART" id="SM01038">
    <property type="entry name" value="Bgal_small_N"/>
    <property type="match status" value="1"/>
</dbReference>
<evidence type="ECO:0000259" key="11">
    <source>
        <dbReference type="SMART" id="SM01038"/>
    </source>
</evidence>
<dbReference type="InterPro" id="IPR014718">
    <property type="entry name" value="GH-type_carb-bd"/>
</dbReference>
<dbReference type="Gene3D" id="2.70.98.10">
    <property type="match status" value="1"/>
</dbReference>
<dbReference type="PANTHER" id="PTHR46323:SF2">
    <property type="entry name" value="BETA-GALACTOSIDASE"/>
    <property type="match status" value="1"/>
</dbReference>
<dbReference type="InterPro" id="IPR050347">
    <property type="entry name" value="Bact_Beta-galactosidase"/>
</dbReference>
<comment type="subunit">
    <text evidence="4">Monomer.</text>
</comment>
<dbReference type="PRINTS" id="PR00132">
    <property type="entry name" value="GLHYDRLASE2"/>
</dbReference>
<dbReference type="RefSeq" id="WP_311684063.1">
    <property type="nucleotide sequence ID" value="NZ_JAVRHM010000009.1"/>
</dbReference>
<dbReference type="InterPro" id="IPR013783">
    <property type="entry name" value="Ig-like_fold"/>
</dbReference>
<dbReference type="SUPFAM" id="SSF49303">
    <property type="entry name" value="beta-Galactosidase/glucuronidase domain"/>
    <property type="match status" value="2"/>
</dbReference>
<dbReference type="InterPro" id="IPR006103">
    <property type="entry name" value="Glyco_hydro_2_cat"/>
</dbReference>
<evidence type="ECO:0000256" key="3">
    <source>
        <dbReference type="ARBA" id="ARBA00007401"/>
    </source>
</evidence>
<reference evidence="12 13" key="1">
    <citation type="submission" date="2023-09" db="EMBL/GenBank/DDBJ databases">
        <authorList>
            <person name="Rey-Velasco X."/>
        </authorList>
    </citation>
    <scope>NUCLEOTIDE SEQUENCE [LARGE SCALE GENOMIC DNA]</scope>
    <source>
        <strain evidence="12 13">F188</strain>
    </source>
</reference>
<evidence type="ECO:0000256" key="8">
    <source>
        <dbReference type="ARBA" id="ARBA00023295"/>
    </source>
</evidence>
<dbReference type="InterPro" id="IPR032312">
    <property type="entry name" value="LacZ_4"/>
</dbReference>
<feature type="signal peptide" evidence="10">
    <location>
        <begin position="1"/>
        <end position="19"/>
    </location>
</feature>
<feature type="chain" id="PRO_5045685781" description="beta-galactosidase" evidence="10">
    <location>
        <begin position="20"/>
        <end position="1038"/>
    </location>
</feature>
<dbReference type="Proteomes" id="UP001261624">
    <property type="component" value="Unassembled WGS sequence"/>
</dbReference>
<dbReference type="InterPro" id="IPR017853">
    <property type="entry name" value="GH"/>
</dbReference>
<evidence type="ECO:0000256" key="2">
    <source>
        <dbReference type="ARBA" id="ARBA00001913"/>
    </source>
</evidence>
<gene>
    <name evidence="12" type="ORF">RM549_09380</name>
</gene>